<reference evidence="1 2" key="1">
    <citation type="journal article" date="2009" name="Stand. Genomic Sci.">
        <title>Complete genome sequence of Desulfotomaculum acetoxidans type strain (5575).</title>
        <authorList>
            <person name="Spring S."/>
            <person name="Lapidus A."/>
            <person name="Schroder M."/>
            <person name="Gleim D."/>
            <person name="Sims D."/>
            <person name="Meincke L."/>
            <person name="Glavina Del Rio T."/>
            <person name="Tice H."/>
            <person name="Copeland A."/>
            <person name="Cheng J.F."/>
            <person name="Lucas S."/>
            <person name="Chen F."/>
            <person name="Nolan M."/>
            <person name="Bruce D."/>
            <person name="Goodwin L."/>
            <person name="Pitluck S."/>
            <person name="Ivanova N."/>
            <person name="Mavromatis K."/>
            <person name="Mikhailova N."/>
            <person name="Pati A."/>
            <person name="Chen A."/>
            <person name="Palaniappan K."/>
            <person name="Land M."/>
            <person name="Hauser L."/>
            <person name="Chang Y.J."/>
            <person name="Jeffries C.D."/>
            <person name="Chain P."/>
            <person name="Saunders E."/>
            <person name="Brettin T."/>
            <person name="Detter J.C."/>
            <person name="Goker M."/>
            <person name="Bristow J."/>
            <person name="Eisen J.A."/>
            <person name="Markowitz V."/>
            <person name="Hugenholtz P."/>
            <person name="Kyrpides N.C."/>
            <person name="Klenk H.P."/>
            <person name="Han C."/>
        </authorList>
    </citation>
    <scope>NUCLEOTIDE SEQUENCE [LARGE SCALE GENOMIC DNA]</scope>
    <source>
        <strain evidence="2">ATCC 49208 / DSM 771 / VKM B-1644</strain>
    </source>
</reference>
<dbReference type="HOGENOM" id="CLU_3327168_0_0_9"/>
<accession>C8VY80</accession>
<dbReference type="EMBL" id="CP001720">
    <property type="protein sequence ID" value="ACV62761.1"/>
    <property type="molecule type" value="Genomic_DNA"/>
</dbReference>
<gene>
    <name evidence="1" type="ordered locus">Dtox_1921</name>
</gene>
<dbReference type="Proteomes" id="UP000002217">
    <property type="component" value="Chromosome"/>
</dbReference>
<dbReference type="AlphaFoldDB" id="C8VY80"/>
<protein>
    <submittedName>
        <fullName evidence="1">Uncharacterized protein</fullName>
    </submittedName>
</protein>
<name>C8VY80_DESAS</name>
<evidence type="ECO:0000313" key="2">
    <source>
        <dbReference type="Proteomes" id="UP000002217"/>
    </source>
</evidence>
<organism evidence="1 2">
    <name type="scientific">Desulfofarcimen acetoxidans (strain ATCC 49208 / DSM 771 / KCTC 5769 / VKM B-1644 / 5575)</name>
    <name type="common">Desulfotomaculum acetoxidans</name>
    <dbReference type="NCBI Taxonomy" id="485916"/>
    <lineage>
        <taxon>Bacteria</taxon>
        <taxon>Bacillati</taxon>
        <taxon>Bacillota</taxon>
        <taxon>Clostridia</taxon>
        <taxon>Eubacteriales</taxon>
        <taxon>Peptococcaceae</taxon>
        <taxon>Desulfofarcimen</taxon>
    </lineage>
</organism>
<dbReference type="KEGG" id="dae:Dtox_1921"/>
<proteinExistence type="predicted"/>
<dbReference type="STRING" id="485916.Dtox_1921"/>
<keyword evidence="2" id="KW-1185">Reference proteome</keyword>
<sequence length="38" mass="4412">MKFNNGIFNALVEKIEVILPTHFVFVLKRLDPKLKDIA</sequence>
<evidence type="ECO:0000313" key="1">
    <source>
        <dbReference type="EMBL" id="ACV62761.1"/>
    </source>
</evidence>